<dbReference type="Proteomes" id="UP000433483">
    <property type="component" value="Unassembled WGS sequence"/>
</dbReference>
<proteinExistence type="predicted"/>
<reference evidence="4 5" key="1">
    <citation type="submission" date="2018-08" db="EMBL/GenBank/DDBJ databases">
        <title>Genomic investigation of the strawberry pathogen Phytophthora fragariae indicates pathogenicity is determined by transcriptional variation in three key races.</title>
        <authorList>
            <person name="Adams T.M."/>
            <person name="Armitage A.D."/>
            <person name="Sobczyk M.K."/>
            <person name="Bates H.J."/>
            <person name="Dunwell J.M."/>
            <person name="Nellist C.F."/>
            <person name="Harrison R.J."/>
        </authorList>
    </citation>
    <scope>NUCLEOTIDE SEQUENCE [LARGE SCALE GENOMIC DNA]</scope>
    <source>
        <strain evidence="3 5">NOV-27</strain>
        <strain evidence="2 4">NOV-9</strain>
    </source>
</reference>
<feature type="compositionally biased region" description="Polar residues" evidence="1">
    <location>
        <begin position="36"/>
        <end position="50"/>
    </location>
</feature>
<dbReference type="EMBL" id="QXGB01008046">
    <property type="protein sequence ID" value="KAE9158333.1"/>
    <property type="molecule type" value="Genomic_DNA"/>
</dbReference>
<evidence type="ECO:0000313" key="3">
    <source>
        <dbReference type="EMBL" id="KAE9158333.1"/>
    </source>
</evidence>
<evidence type="ECO:0000313" key="4">
    <source>
        <dbReference type="Proteomes" id="UP000429523"/>
    </source>
</evidence>
<keyword evidence="5" id="KW-1185">Reference proteome</keyword>
<dbReference type="AlphaFoldDB" id="A0A6A3DAL0"/>
<feature type="region of interest" description="Disordered" evidence="1">
    <location>
        <begin position="28"/>
        <end position="50"/>
    </location>
</feature>
<gene>
    <name evidence="3" type="ORF">PF005_g32494</name>
    <name evidence="2" type="ORF">PF009_g32342</name>
</gene>
<sequence length="50" mass="5485">MRRRANSAAFVPGRAVLAFMVSSYTMSDPSPCLSRYQVSPSARCSPWSDS</sequence>
<protein>
    <submittedName>
        <fullName evidence="2">Uncharacterized protein</fullName>
    </submittedName>
</protein>
<evidence type="ECO:0000313" key="2">
    <source>
        <dbReference type="EMBL" id="KAE8917336.1"/>
    </source>
</evidence>
<evidence type="ECO:0000256" key="1">
    <source>
        <dbReference type="SAM" id="MobiDB-lite"/>
    </source>
</evidence>
<dbReference type="EMBL" id="QXGF01007444">
    <property type="protein sequence ID" value="KAE8917336.1"/>
    <property type="molecule type" value="Genomic_DNA"/>
</dbReference>
<accession>A0A6A3DAL0</accession>
<evidence type="ECO:0000313" key="5">
    <source>
        <dbReference type="Proteomes" id="UP000433483"/>
    </source>
</evidence>
<comment type="caution">
    <text evidence="2">The sequence shown here is derived from an EMBL/GenBank/DDBJ whole genome shotgun (WGS) entry which is preliminary data.</text>
</comment>
<dbReference type="Proteomes" id="UP000429523">
    <property type="component" value="Unassembled WGS sequence"/>
</dbReference>
<name>A0A6A3DAL0_9STRA</name>
<organism evidence="2 4">
    <name type="scientific">Phytophthora fragariae</name>
    <dbReference type="NCBI Taxonomy" id="53985"/>
    <lineage>
        <taxon>Eukaryota</taxon>
        <taxon>Sar</taxon>
        <taxon>Stramenopiles</taxon>
        <taxon>Oomycota</taxon>
        <taxon>Peronosporomycetes</taxon>
        <taxon>Peronosporales</taxon>
        <taxon>Peronosporaceae</taxon>
        <taxon>Phytophthora</taxon>
    </lineage>
</organism>